<dbReference type="InterPro" id="IPR000700">
    <property type="entry name" value="PAS-assoc_C"/>
</dbReference>
<dbReference type="InterPro" id="IPR036890">
    <property type="entry name" value="HATPase_C_sf"/>
</dbReference>
<dbReference type="Gene3D" id="3.30.450.290">
    <property type="match status" value="1"/>
</dbReference>
<dbReference type="Gene3D" id="3.30.565.10">
    <property type="entry name" value="Histidine kinase-like ATPase, C-terminal domain"/>
    <property type="match status" value="1"/>
</dbReference>
<dbReference type="PROSITE" id="PS50112">
    <property type="entry name" value="PAS"/>
    <property type="match status" value="1"/>
</dbReference>
<dbReference type="EMBL" id="CU459003">
    <property type="protein sequence ID" value="CAM75679.1"/>
    <property type="molecule type" value="Genomic_DNA"/>
</dbReference>
<dbReference type="AlphaFoldDB" id="A4TYH2"/>
<dbReference type="PRINTS" id="PR00344">
    <property type="entry name" value="BCTRLSENSOR"/>
</dbReference>
<evidence type="ECO:0000256" key="5">
    <source>
        <dbReference type="ARBA" id="ARBA00022777"/>
    </source>
</evidence>
<dbReference type="SMART" id="SM00388">
    <property type="entry name" value="HisKA"/>
    <property type="match status" value="1"/>
</dbReference>
<dbReference type="PANTHER" id="PTHR43304:SF1">
    <property type="entry name" value="PAC DOMAIN-CONTAINING PROTEIN"/>
    <property type="match status" value="1"/>
</dbReference>
<dbReference type="PROSITE" id="PS50109">
    <property type="entry name" value="HIS_KIN"/>
    <property type="match status" value="1"/>
</dbReference>
<evidence type="ECO:0000256" key="3">
    <source>
        <dbReference type="ARBA" id="ARBA00022553"/>
    </source>
</evidence>
<dbReference type="EC" id="2.7.13.3" evidence="2"/>
<evidence type="ECO:0000256" key="4">
    <source>
        <dbReference type="ARBA" id="ARBA00022679"/>
    </source>
</evidence>
<organism evidence="9">
    <name type="scientific">Magnetospirillum gryphiswaldense</name>
    <dbReference type="NCBI Taxonomy" id="55518"/>
    <lineage>
        <taxon>Bacteria</taxon>
        <taxon>Pseudomonadati</taxon>
        <taxon>Pseudomonadota</taxon>
        <taxon>Alphaproteobacteria</taxon>
        <taxon>Rhodospirillales</taxon>
        <taxon>Rhodospirillaceae</taxon>
        <taxon>Magnetospirillum</taxon>
    </lineage>
</organism>
<dbReference type="PANTHER" id="PTHR43304">
    <property type="entry name" value="PHYTOCHROME-LIKE PROTEIN CPH1"/>
    <property type="match status" value="1"/>
</dbReference>
<dbReference type="RefSeq" id="WP_106002750.1">
    <property type="nucleotide sequence ID" value="NZ_CP027527.1"/>
</dbReference>
<reference evidence="9" key="1">
    <citation type="journal article" date="2007" name="J. Bacteriol.">
        <title>Comparative genome analysis of four magnetotactic bacteria reveals a complex set of group-specific genes implicated in magnetosome biomineralization and function.</title>
        <authorList>
            <person name="Richter M."/>
            <person name="Kube M."/>
            <person name="Bazylinski D.A."/>
            <person name="Lombardot T."/>
            <person name="Gloeckner F.O."/>
            <person name="Reinhardt R."/>
            <person name="Schueler D."/>
        </authorList>
    </citation>
    <scope>NUCLEOTIDE SEQUENCE</scope>
    <source>
        <strain evidence="9">MSR-1</strain>
    </source>
</reference>
<dbReference type="InterPro" id="IPR000014">
    <property type="entry name" value="PAS"/>
</dbReference>
<dbReference type="FunFam" id="3.30.565.10:FF:000006">
    <property type="entry name" value="Sensor histidine kinase WalK"/>
    <property type="match status" value="1"/>
</dbReference>
<dbReference type="Pfam" id="PF11845">
    <property type="entry name" value="Tll0287-like"/>
    <property type="match status" value="1"/>
</dbReference>
<dbReference type="CDD" id="cd00082">
    <property type="entry name" value="HisKA"/>
    <property type="match status" value="1"/>
</dbReference>
<dbReference type="Gene3D" id="1.10.287.130">
    <property type="match status" value="1"/>
</dbReference>
<feature type="domain" description="PAS" evidence="7">
    <location>
        <begin position="269"/>
        <end position="315"/>
    </location>
</feature>
<dbReference type="Pfam" id="PF00512">
    <property type="entry name" value="HisKA"/>
    <property type="match status" value="1"/>
</dbReference>
<protein>
    <recommendedName>
        <fullName evidence="2">histidine kinase</fullName>
        <ecNumber evidence="2">2.7.13.3</ecNumber>
    </recommendedName>
</protein>
<dbReference type="NCBIfam" id="TIGR00229">
    <property type="entry name" value="sensory_box"/>
    <property type="match status" value="1"/>
</dbReference>
<dbReference type="InterPro" id="IPR003661">
    <property type="entry name" value="HisK_dim/P_dom"/>
</dbReference>
<dbReference type="InterPro" id="IPR035965">
    <property type="entry name" value="PAS-like_dom_sf"/>
</dbReference>
<dbReference type="Pfam" id="PF02518">
    <property type="entry name" value="HATPase_c"/>
    <property type="match status" value="1"/>
</dbReference>
<gene>
    <name evidence="9" type="ORF">MGR_3402</name>
</gene>
<dbReference type="SMART" id="SM00091">
    <property type="entry name" value="PAS"/>
    <property type="match status" value="1"/>
</dbReference>
<dbReference type="InterPro" id="IPR003594">
    <property type="entry name" value="HATPase_dom"/>
</dbReference>
<dbReference type="InterPro" id="IPR013767">
    <property type="entry name" value="PAS_fold"/>
</dbReference>
<dbReference type="InterPro" id="IPR005467">
    <property type="entry name" value="His_kinase_dom"/>
</dbReference>
<keyword evidence="4" id="KW-0808">Transferase</keyword>
<dbReference type="PROSITE" id="PS50113">
    <property type="entry name" value="PAC"/>
    <property type="match status" value="1"/>
</dbReference>
<accession>A4TYH2</accession>
<dbReference type="Pfam" id="PF00989">
    <property type="entry name" value="PAS"/>
    <property type="match status" value="1"/>
</dbReference>
<feature type="domain" description="Histidine kinase" evidence="6">
    <location>
        <begin position="410"/>
        <end position="623"/>
    </location>
</feature>
<evidence type="ECO:0000256" key="2">
    <source>
        <dbReference type="ARBA" id="ARBA00012438"/>
    </source>
</evidence>
<keyword evidence="3" id="KW-0597">Phosphoprotein</keyword>
<evidence type="ECO:0000259" key="6">
    <source>
        <dbReference type="PROSITE" id="PS50109"/>
    </source>
</evidence>
<name>A4TYH2_9PROT</name>
<dbReference type="CDD" id="cd00130">
    <property type="entry name" value="PAS"/>
    <property type="match status" value="1"/>
</dbReference>
<evidence type="ECO:0000313" key="9">
    <source>
        <dbReference type="EMBL" id="CAM75679.1"/>
    </source>
</evidence>
<dbReference type="InterPro" id="IPR021796">
    <property type="entry name" value="Tll0287-like_dom"/>
</dbReference>
<evidence type="ECO:0000259" key="8">
    <source>
        <dbReference type="PROSITE" id="PS50113"/>
    </source>
</evidence>
<dbReference type="SMART" id="SM00387">
    <property type="entry name" value="HATPase_c"/>
    <property type="match status" value="1"/>
</dbReference>
<dbReference type="InterPro" id="IPR052162">
    <property type="entry name" value="Sensor_kinase/Photoreceptor"/>
</dbReference>
<dbReference type="SUPFAM" id="SSF55785">
    <property type="entry name" value="PYP-like sensor domain (PAS domain)"/>
    <property type="match status" value="1"/>
</dbReference>
<sequence>MQGAIADRTSRHFGRLRRQLIAAALGWTVLVGGSLAWNLHNEQRQTLELATREARIHFNKDLAFRRWATLHGGVYVPVDDRTPPSPWMAHIPDRDITTQGGQLLTLMNPAYMLRQVMAEYANDFGVRGRITSLKPLNPANAPDAWEAQVLRRFAAGEADEISELTEVDGKPHVRLMRVMVTEPGCLKCHAGQDYTIGDVRGGIGVSVPLEGYQAIQLRDSRIQSLTHGLIWLVGLGGIGFGGSRARRRMVEEVADEARLLELSHQNQMILNSAGEGIVGIDDQCRITFFSPSASRILGWSADEIMGHKFHDLIQPGSVVEGQPCPGVNTCCPTLVKGQGRQSVGELLRRKDAPPLPVEVQSAPVLDGERVAGAVLVFHDISERQENERRRHELLEKLERSNRDLQDFAYVVSHDLQEPLRMVSSYLGLIARRYDDKLDEDGRDFIGFAVDGAKRMSRMISDLVEFSRVETRGASFAPVDMDKVAADAVANLALAIDEAAAVLTIQPGLPACLGDREQLVRLLQNLISNAVKFRHPDRPVQISVGGRIRDDGRREYWVGDNGIGIAPEHHQRIFMIFQRIGNVQVAGTGIGLAVVKRIVERHGGEIHVESAADQGATFRFDLPG</sequence>
<keyword evidence="5" id="KW-0418">Kinase</keyword>
<comment type="catalytic activity">
    <reaction evidence="1">
        <text>ATP + protein L-histidine = ADP + protein N-phospho-L-histidine.</text>
        <dbReference type="EC" id="2.7.13.3"/>
    </reaction>
</comment>
<feature type="domain" description="PAC" evidence="8">
    <location>
        <begin position="340"/>
        <end position="392"/>
    </location>
</feature>
<proteinExistence type="predicted"/>
<dbReference type="SUPFAM" id="SSF55874">
    <property type="entry name" value="ATPase domain of HSP90 chaperone/DNA topoisomerase II/histidine kinase"/>
    <property type="match status" value="1"/>
</dbReference>
<dbReference type="GO" id="GO:0000155">
    <property type="term" value="F:phosphorelay sensor kinase activity"/>
    <property type="evidence" value="ECO:0007669"/>
    <property type="project" value="InterPro"/>
</dbReference>
<dbReference type="InterPro" id="IPR036097">
    <property type="entry name" value="HisK_dim/P_sf"/>
</dbReference>
<dbReference type="Gene3D" id="3.30.450.20">
    <property type="entry name" value="PAS domain"/>
    <property type="match status" value="1"/>
</dbReference>
<evidence type="ECO:0000256" key="1">
    <source>
        <dbReference type="ARBA" id="ARBA00000085"/>
    </source>
</evidence>
<dbReference type="InterPro" id="IPR004358">
    <property type="entry name" value="Sig_transdc_His_kin-like_C"/>
</dbReference>
<dbReference type="SUPFAM" id="SSF47384">
    <property type="entry name" value="Homodimeric domain of signal transducing histidine kinase"/>
    <property type="match status" value="1"/>
</dbReference>
<evidence type="ECO:0000259" key="7">
    <source>
        <dbReference type="PROSITE" id="PS50112"/>
    </source>
</evidence>